<feature type="domain" description="4Fe-4S ferredoxin-type" evidence="15">
    <location>
        <begin position="147"/>
        <end position="218"/>
    </location>
</feature>
<dbReference type="EMBL" id="FAVB01000001">
    <property type="protein sequence ID" value="CUU71571.1"/>
    <property type="molecule type" value="Genomic_DNA"/>
</dbReference>
<evidence type="ECO:0000256" key="11">
    <source>
        <dbReference type="ARBA" id="ARBA00023014"/>
    </source>
</evidence>
<dbReference type="GO" id="GO:0051538">
    <property type="term" value="F:3 iron, 4 sulfur cluster binding"/>
    <property type="evidence" value="ECO:0007669"/>
    <property type="project" value="UniProtKB-KW"/>
</dbReference>
<keyword evidence="17" id="KW-1185">Reference proteome</keyword>
<comment type="cofactor">
    <cofactor evidence="13">
        <name>[2Fe-2S] cluster</name>
        <dbReference type="ChEBI" id="CHEBI:190135"/>
    </cofactor>
</comment>
<dbReference type="GO" id="GO:0046872">
    <property type="term" value="F:metal ion binding"/>
    <property type="evidence" value="ECO:0007669"/>
    <property type="project" value="UniProtKB-KW"/>
</dbReference>
<evidence type="ECO:0000256" key="13">
    <source>
        <dbReference type="ARBA" id="ARBA00034078"/>
    </source>
</evidence>
<keyword evidence="6" id="KW-0816">Tricarboxylic acid cycle</keyword>
<evidence type="ECO:0000259" key="15">
    <source>
        <dbReference type="Pfam" id="PF13183"/>
    </source>
</evidence>
<evidence type="ECO:0000313" key="16">
    <source>
        <dbReference type="EMBL" id="CUU71571.1"/>
    </source>
</evidence>
<dbReference type="InterPro" id="IPR012675">
    <property type="entry name" value="Beta-grasp_dom_sf"/>
</dbReference>
<dbReference type="PANTHER" id="PTHR11921:SF29">
    <property type="entry name" value="SUCCINATE DEHYDROGENASE [UBIQUINONE] IRON-SULFUR SUBUNIT, MITOCHONDRIAL"/>
    <property type="match status" value="1"/>
</dbReference>
<keyword evidence="5" id="KW-0004">4Fe-4S</keyword>
<dbReference type="SUPFAM" id="SSF54292">
    <property type="entry name" value="2Fe-2S ferredoxin-like"/>
    <property type="match status" value="1"/>
</dbReference>
<evidence type="ECO:0000256" key="10">
    <source>
        <dbReference type="ARBA" id="ARBA00023004"/>
    </source>
</evidence>
<proteinExistence type="inferred from homology"/>
<dbReference type="Proteomes" id="UP000052237">
    <property type="component" value="Unassembled WGS sequence"/>
</dbReference>
<comment type="cofactor">
    <cofactor evidence="1">
        <name>[3Fe-4S] cluster</name>
        <dbReference type="ChEBI" id="CHEBI:21137"/>
    </cofactor>
</comment>
<organism evidence="16 17">
    <name type="scientific">Campylobacter hyointestinalis subsp. hyointestinalis</name>
    <dbReference type="NCBI Taxonomy" id="91352"/>
    <lineage>
        <taxon>Bacteria</taxon>
        <taxon>Pseudomonadati</taxon>
        <taxon>Campylobacterota</taxon>
        <taxon>Epsilonproteobacteria</taxon>
        <taxon>Campylobacterales</taxon>
        <taxon>Campylobacteraceae</taxon>
        <taxon>Campylobacter</taxon>
    </lineage>
</organism>
<dbReference type="InterPro" id="IPR004489">
    <property type="entry name" value="Succ_DH/fum_Rdtase_Fe-S"/>
</dbReference>
<dbReference type="NCBIfam" id="TIGR00384">
    <property type="entry name" value="dhsB"/>
    <property type="match status" value="1"/>
</dbReference>
<dbReference type="RefSeq" id="WP_059433195.1">
    <property type="nucleotide sequence ID" value="NZ_FAVB01000001.1"/>
</dbReference>
<evidence type="ECO:0000256" key="12">
    <source>
        <dbReference type="ARBA" id="ARBA00023291"/>
    </source>
</evidence>
<evidence type="ECO:0000256" key="5">
    <source>
        <dbReference type="ARBA" id="ARBA00022485"/>
    </source>
</evidence>
<dbReference type="InterPro" id="IPR050573">
    <property type="entry name" value="SDH/FRD_Iron-Sulfur"/>
</dbReference>
<name>A0A0S4REC1_CAMHY</name>
<protein>
    <recommendedName>
        <fullName evidence="4">succinate dehydrogenase</fullName>
        <ecNumber evidence="4">1.3.5.1</ecNumber>
    </recommendedName>
</protein>
<dbReference type="InterPro" id="IPR009051">
    <property type="entry name" value="Helical_ferredxn"/>
</dbReference>
<dbReference type="InterPro" id="IPR025192">
    <property type="entry name" value="Succ_DH/fum_Rdtase_N"/>
</dbReference>
<feature type="domain" description="Succinate dehydogenase/fumarate reductase N-terminal" evidence="14">
    <location>
        <begin position="3"/>
        <end position="108"/>
    </location>
</feature>
<gene>
    <name evidence="16" type="primary">sdhB</name>
    <name evidence="16" type="ORF">ERS686654_00351</name>
</gene>
<accession>A0A0S4REC1</accession>
<comment type="similarity">
    <text evidence="3">Belongs to the succinate dehydrogenase/fumarate reductase iron-sulfur protein family.</text>
</comment>
<evidence type="ECO:0000256" key="1">
    <source>
        <dbReference type="ARBA" id="ARBA00001927"/>
    </source>
</evidence>
<evidence type="ECO:0000256" key="7">
    <source>
        <dbReference type="ARBA" id="ARBA00022714"/>
    </source>
</evidence>
<keyword evidence="7" id="KW-0001">2Fe-2S</keyword>
<reference evidence="16 17" key="1">
    <citation type="submission" date="2015-11" db="EMBL/GenBank/DDBJ databases">
        <authorList>
            <consortium name="Pathogen Informatics"/>
        </authorList>
    </citation>
    <scope>NUCLEOTIDE SEQUENCE [LARGE SCALE GENOMIC DNA]</scope>
    <source>
        <strain evidence="16 17">006A-0059</strain>
    </source>
</reference>
<dbReference type="InterPro" id="IPR017900">
    <property type="entry name" value="4Fe4S_Fe_S_CS"/>
</dbReference>
<dbReference type="AlphaFoldDB" id="A0A0S4REC1"/>
<keyword evidence="12" id="KW-0003">3Fe-4S</keyword>
<dbReference type="GO" id="GO:0006099">
    <property type="term" value="P:tricarboxylic acid cycle"/>
    <property type="evidence" value="ECO:0007669"/>
    <property type="project" value="UniProtKB-KW"/>
</dbReference>
<dbReference type="GO" id="GO:0009055">
    <property type="term" value="F:electron transfer activity"/>
    <property type="evidence" value="ECO:0007669"/>
    <property type="project" value="InterPro"/>
</dbReference>
<evidence type="ECO:0000256" key="8">
    <source>
        <dbReference type="ARBA" id="ARBA00022723"/>
    </source>
</evidence>
<evidence type="ECO:0000256" key="9">
    <source>
        <dbReference type="ARBA" id="ARBA00023002"/>
    </source>
</evidence>
<evidence type="ECO:0000256" key="6">
    <source>
        <dbReference type="ARBA" id="ARBA00022532"/>
    </source>
</evidence>
<dbReference type="GO" id="GO:0008177">
    <property type="term" value="F:succinate dehydrogenase (quinone) activity"/>
    <property type="evidence" value="ECO:0007669"/>
    <property type="project" value="UniProtKB-EC"/>
</dbReference>
<keyword evidence="11" id="KW-0411">Iron-sulfur</keyword>
<dbReference type="SUPFAM" id="SSF46548">
    <property type="entry name" value="alpha-helical ferredoxin"/>
    <property type="match status" value="1"/>
</dbReference>
<sequence>MKIVIERFDRKKHYKQDYDIKKEDIINKTLLYALLFIKQTKDATLNFTASCRSAICGAYAVRVNGHAVLACDTKMKNLLGTYDDPDILNIAPIANFRVISDLVVDLEPSVESLKKIHPAIAPKDEFSPKKGCVQTQAKFDKIVKEWDCILCGCCASECNKLSADNSDYMEPFVFVHAFRAAFDSRNKNDMLHTKASVMGGLWNCVHCQECIDRCPKGINAAENIASLRIKAIKKGLTSGVGPAHAKAFYTDLVDGSGRLNEVLLALRSEGAATITKTGLVITLWRSGKLNPLHIFGEKEIEGHKDLVKMIKAAQAANKE</sequence>
<dbReference type="InterPro" id="IPR036010">
    <property type="entry name" value="2Fe-2S_ferredoxin-like_sf"/>
</dbReference>
<dbReference type="PROSITE" id="PS00198">
    <property type="entry name" value="4FE4S_FER_1"/>
    <property type="match status" value="1"/>
</dbReference>
<comment type="cofactor">
    <cofactor evidence="2">
        <name>[4Fe-4S] cluster</name>
        <dbReference type="ChEBI" id="CHEBI:49883"/>
    </cofactor>
</comment>
<dbReference type="InterPro" id="IPR017896">
    <property type="entry name" value="4Fe4S_Fe-S-bd"/>
</dbReference>
<dbReference type="GO" id="GO:0022904">
    <property type="term" value="P:respiratory electron transport chain"/>
    <property type="evidence" value="ECO:0007669"/>
    <property type="project" value="TreeGrafter"/>
</dbReference>
<evidence type="ECO:0000259" key="14">
    <source>
        <dbReference type="Pfam" id="PF13085"/>
    </source>
</evidence>
<dbReference type="EC" id="1.3.5.1" evidence="4"/>
<dbReference type="PANTHER" id="PTHR11921">
    <property type="entry name" value="SUCCINATE DEHYDROGENASE IRON-SULFUR PROTEIN"/>
    <property type="match status" value="1"/>
</dbReference>
<dbReference type="GO" id="GO:0051537">
    <property type="term" value="F:2 iron, 2 sulfur cluster binding"/>
    <property type="evidence" value="ECO:0007669"/>
    <property type="project" value="UniProtKB-KW"/>
</dbReference>
<dbReference type="Gene3D" id="3.10.20.30">
    <property type="match status" value="1"/>
</dbReference>
<keyword evidence="9" id="KW-0560">Oxidoreductase</keyword>
<evidence type="ECO:0000313" key="17">
    <source>
        <dbReference type="Proteomes" id="UP000052237"/>
    </source>
</evidence>
<keyword evidence="8" id="KW-0479">Metal-binding</keyword>
<evidence type="ECO:0000256" key="2">
    <source>
        <dbReference type="ARBA" id="ARBA00001966"/>
    </source>
</evidence>
<dbReference type="GO" id="GO:0051539">
    <property type="term" value="F:4 iron, 4 sulfur cluster binding"/>
    <property type="evidence" value="ECO:0007669"/>
    <property type="project" value="UniProtKB-KW"/>
</dbReference>
<dbReference type="Pfam" id="PF13085">
    <property type="entry name" value="Fer2_3"/>
    <property type="match status" value="1"/>
</dbReference>
<dbReference type="Pfam" id="PF13183">
    <property type="entry name" value="Fer4_8"/>
    <property type="match status" value="1"/>
</dbReference>
<comment type="caution">
    <text evidence="16">The sequence shown here is derived from an EMBL/GenBank/DDBJ whole genome shotgun (WGS) entry which is preliminary data.</text>
</comment>
<evidence type="ECO:0000256" key="3">
    <source>
        <dbReference type="ARBA" id="ARBA00009433"/>
    </source>
</evidence>
<dbReference type="Gene3D" id="1.10.1060.10">
    <property type="entry name" value="Alpha-helical ferredoxin"/>
    <property type="match status" value="1"/>
</dbReference>
<keyword evidence="10" id="KW-0408">Iron</keyword>
<evidence type="ECO:0000256" key="4">
    <source>
        <dbReference type="ARBA" id="ARBA00012792"/>
    </source>
</evidence>